<evidence type="ECO:0000256" key="5">
    <source>
        <dbReference type="ARBA" id="ARBA00022692"/>
    </source>
</evidence>
<dbReference type="NCBIfam" id="TIGR02120">
    <property type="entry name" value="GspF"/>
    <property type="match status" value="1"/>
</dbReference>
<keyword evidence="5 8" id="KW-0812">Transmembrane</keyword>
<name>A0A1C3K7K7_9BURK</name>
<dbReference type="STRING" id="1851544.ODI_02411"/>
<gene>
    <name evidence="10" type="ORF">ODI_02411</name>
    <name evidence="11" type="ORF">ODI_R1274</name>
</gene>
<dbReference type="InterPro" id="IPR042094">
    <property type="entry name" value="T2SS_GspF_sf"/>
</dbReference>
<comment type="subcellular location">
    <subcellularLocation>
        <location evidence="1">Cell inner membrane</location>
        <topology evidence="1">Multi-pass membrane protein</topology>
    </subcellularLocation>
</comment>
<dbReference type="Pfam" id="PF00482">
    <property type="entry name" value="T2SSF"/>
    <property type="match status" value="2"/>
</dbReference>
<feature type="transmembrane region" description="Helical" evidence="8">
    <location>
        <begin position="369"/>
        <end position="394"/>
    </location>
</feature>
<dbReference type="KEGG" id="odi:ODI_R1274"/>
<keyword evidence="7 8" id="KW-0472">Membrane</keyword>
<evidence type="ECO:0000313" key="11">
    <source>
        <dbReference type="EMBL" id="SOE48162.1"/>
    </source>
</evidence>
<dbReference type="Gene3D" id="1.20.81.30">
    <property type="entry name" value="Type II secretion system (T2SS), domain F"/>
    <property type="match status" value="2"/>
</dbReference>
<evidence type="ECO:0000313" key="10">
    <source>
        <dbReference type="EMBL" id="SBT27509.1"/>
    </source>
</evidence>
<feature type="transmembrane region" description="Helical" evidence="8">
    <location>
        <begin position="220"/>
        <end position="239"/>
    </location>
</feature>
<keyword evidence="3" id="KW-1003">Cell membrane</keyword>
<organism evidence="10 12">
    <name type="scientific">Orrella dioscoreae</name>
    <dbReference type="NCBI Taxonomy" id="1851544"/>
    <lineage>
        <taxon>Bacteria</taxon>
        <taxon>Pseudomonadati</taxon>
        <taxon>Pseudomonadota</taxon>
        <taxon>Betaproteobacteria</taxon>
        <taxon>Burkholderiales</taxon>
        <taxon>Alcaligenaceae</taxon>
        <taxon>Orrella</taxon>
    </lineage>
</organism>
<accession>A0A1C3K7K7</accession>
<dbReference type="FunFam" id="1.20.81.30:FF:000001">
    <property type="entry name" value="Type II secretion system protein F"/>
    <property type="match status" value="2"/>
</dbReference>
<dbReference type="InterPro" id="IPR018076">
    <property type="entry name" value="T2SS_GspF_dom"/>
</dbReference>
<evidence type="ECO:0000259" key="9">
    <source>
        <dbReference type="Pfam" id="PF00482"/>
    </source>
</evidence>
<dbReference type="PANTHER" id="PTHR30012">
    <property type="entry name" value="GENERAL SECRETION PATHWAY PROTEIN"/>
    <property type="match status" value="1"/>
</dbReference>
<evidence type="ECO:0000256" key="7">
    <source>
        <dbReference type="ARBA" id="ARBA00023136"/>
    </source>
</evidence>
<dbReference type="EMBL" id="FLRC01000054">
    <property type="protein sequence ID" value="SBT27509.1"/>
    <property type="molecule type" value="Genomic_DNA"/>
</dbReference>
<evidence type="ECO:0000256" key="2">
    <source>
        <dbReference type="ARBA" id="ARBA00005745"/>
    </source>
</evidence>
<proteinExistence type="inferred from homology"/>
<dbReference type="EMBL" id="LT907988">
    <property type="protein sequence ID" value="SOE48162.1"/>
    <property type="molecule type" value="Genomic_DNA"/>
</dbReference>
<feature type="domain" description="Type II secretion system protein GspF" evidence="9">
    <location>
        <begin position="270"/>
        <end position="392"/>
    </location>
</feature>
<evidence type="ECO:0000256" key="3">
    <source>
        <dbReference type="ARBA" id="ARBA00022475"/>
    </source>
</evidence>
<keyword evidence="4" id="KW-0997">Cell inner membrane</keyword>
<protein>
    <submittedName>
        <fullName evidence="10">General secretion pathway protein F</fullName>
    </submittedName>
</protein>
<dbReference type="PANTHER" id="PTHR30012:SF0">
    <property type="entry name" value="TYPE II SECRETION SYSTEM PROTEIN F-RELATED"/>
    <property type="match status" value="1"/>
</dbReference>
<reference evidence="11 12" key="2">
    <citation type="submission" date="2017-08" db="EMBL/GenBank/DDBJ databases">
        <authorList>
            <person name="de Groot N.N."/>
        </authorList>
    </citation>
    <scope>NUCLEOTIDE SEQUENCE [LARGE SCALE GENOMIC DNA]</scope>
    <source>
        <strain evidence="11">Orrdi1</strain>
    </source>
</reference>
<evidence type="ECO:0000256" key="1">
    <source>
        <dbReference type="ARBA" id="ARBA00004429"/>
    </source>
</evidence>
<dbReference type="GO" id="GO:0005886">
    <property type="term" value="C:plasma membrane"/>
    <property type="evidence" value="ECO:0007669"/>
    <property type="project" value="UniProtKB-SubCell"/>
</dbReference>
<keyword evidence="12" id="KW-1185">Reference proteome</keyword>
<evidence type="ECO:0000256" key="8">
    <source>
        <dbReference type="SAM" id="Phobius"/>
    </source>
</evidence>
<feature type="domain" description="Type II secretion system protein GspF" evidence="9">
    <location>
        <begin position="68"/>
        <end position="190"/>
    </location>
</feature>
<keyword evidence="6 8" id="KW-1133">Transmembrane helix</keyword>
<sequence>MATFQYEASDAGGKIEQGSIDADSERAARAALRGKGLFPIALAERRKAGAGGSAFSPRLSDSDLAWATRQLASLLAARLPLEAALTATIDQAEKKHIADTFNAVRADVRSGTRLTDALAARPRDFPEIYRALISAGEDSGDLARVMERLADYIEECNALRGKVLTAFIYPAIVGVVSVCIVIFLLGYVVPQVVSAFSQARQDLPGLTIAMLTASDFVRNWGWLTALLLVGAYWLWRMWLRDPAARLAWHRRVLGLPLIGRFTLGVNTARFASTLAILTDAGVPLLRALDAARQTLGNDSLRAAVDDATGRVREGVSLGAALKLQKSFPPLLIHLIASGESTGTLSAMLERSSATLSRDIERRAMAMTALLEPLMILIMGGVVLTIVLAVLMPIIEMNTLV</sequence>
<feature type="transmembrane region" description="Helical" evidence="8">
    <location>
        <begin position="167"/>
        <end position="189"/>
    </location>
</feature>
<comment type="similarity">
    <text evidence="2">Belongs to the GSP F family.</text>
</comment>
<dbReference type="AlphaFoldDB" id="A0A1C3K7K7"/>
<dbReference type="InterPro" id="IPR003004">
    <property type="entry name" value="GspF/PilC"/>
</dbReference>
<reference evidence="10 12" key="1">
    <citation type="submission" date="2016-06" db="EMBL/GenBank/DDBJ databases">
        <authorList>
            <person name="Kjaerup R.B."/>
            <person name="Dalgaard T.S."/>
            <person name="Juul-Madsen H.R."/>
        </authorList>
    </citation>
    <scope>NUCLEOTIDE SEQUENCE [LARGE SCALE GENOMIC DNA]</scope>
    <source>
        <strain evidence="10">Orrdi1</strain>
    </source>
</reference>
<evidence type="ECO:0000256" key="6">
    <source>
        <dbReference type="ARBA" id="ARBA00022989"/>
    </source>
</evidence>
<dbReference type="OrthoDB" id="9805682at2"/>
<dbReference type="InterPro" id="IPR011850">
    <property type="entry name" value="T2SS_GspF"/>
</dbReference>
<dbReference type="RefSeq" id="WP_067759235.1">
    <property type="nucleotide sequence ID" value="NZ_LT907988.1"/>
</dbReference>
<dbReference type="GO" id="GO:0015627">
    <property type="term" value="C:type II protein secretion system complex"/>
    <property type="evidence" value="ECO:0007669"/>
    <property type="project" value="InterPro"/>
</dbReference>
<dbReference type="PRINTS" id="PR00812">
    <property type="entry name" value="BCTERIALGSPF"/>
</dbReference>
<dbReference type="GO" id="GO:0015628">
    <property type="term" value="P:protein secretion by the type II secretion system"/>
    <property type="evidence" value="ECO:0007669"/>
    <property type="project" value="InterPro"/>
</dbReference>
<evidence type="ECO:0000256" key="4">
    <source>
        <dbReference type="ARBA" id="ARBA00022519"/>
    </source>
</evidence>
<evidence type="ECO:0000313" key="12">
    <source>
        <dbReference type="Proteomes" id="UP000078558"/>
    </source>
</evidence>
<dbReference type="Proteomes" id="UP000078558">
    <property type="component" value="Chromosome I"/>
</dbReference>